<dbReference type="SUPFAM" id="SSF54593">
    <property type="entry name" value="Glyoxalase/Bleomycin resistance protein/Dihydroxybiphenyl dioxygenase"/>
    <property type="match status" value="1"/>
</dbReference>
<accession>A0A1S7FTH1</accession>
<reference evidence="3" key="1">
    <citation type="submission" date="2015-03" db="EMBL/GenBank/DDBJ databases">
        <authorList>
            <person name="Ferrari E."/>
            <person name="Walter M.C."/>
            <person name="Huptas C."/>
            <person name="Scherer S."/>
            <person name="Mueller-Herbst S."/>
        </authorList>
    </citation>
    <scope>NUCLEOTIDE SEQUENCE [LARGE SCALE GENOMIC DNA]</scope>
    <source>
        <strain evidence="3">LWP01</strain>
    </source>
</reference>
<dbReference type="CDD" id="cd06588">
    <property type="entry name" value="PhnB_like"/>
    <property type="match status" value="1"/>
</dbReference>
<dbReference type="InterPro" id="IPR029068">
    <property type="entry name" value="Glyas_Bleomycin-R_OHBP_Dase"/>
</dbReference>
<dbReference type="Proteomes" id="UP000223060">
    <property type="component" value="Chromosome"/>
</dbReference>
<dbReference type="Gene3D" id="3.10.180.10">
    <property type="entry name" value="2,3-Dihydroxybiphenyl 1,2-Dioxygenase, domain 1"/>
    <property type="match status" value="1"/>
</dbReference>
<dbReference type="Pfam" id="PF06983">
    <property type="entry name" value="3-dmu-9_3-mt"/>
    <property type="match status" value="1"/>
</dbReference>
<protein>
    <recommendedName>
        <fullName evidence="1">PhnB-like domain-containing protein</fullName>
    </recommendedName>
</protein>
<dbReference type="InterPro" id="IPR028973">
    <property type="entry name" value="PhnB-like"/>
</dbReference>
<keyword evidence="3" id="KW-1185">Reference proteome</keyword>
<organism evidence="2 3">
    <name type="scientific">Listeria weihenstephanensis</name>
    <dbReference type="NCBI Taxonomy" id="1006155"/>
    <lineage>
        <taxon>Bacteria</taxon>
        <taxon>Bacillati</taxon>
        <taxon>Bacillota</taxon>
        <taxon>Bacilli</taxon>
        <taxon>Bacillales</taxon>
        <taxon>Listeriaceae</taxon>
        <taxon>Listeria</taxon>
    </lineage>
</organism>
<evidence type="ECO:0000313" key="2">
    <source>
        <dbReference type="EMBL" id="AQY50746.1"/>
    </source>
</evidence>
<dbReference type="PANTHER" id="PTHR33990">
    <property type="entry name" value="PROTEIN YJDN-RELATED"/>
    <property type="match status" value="1"/>
</dbReference>
<dbReference type="KEGG" id="lwi:UE46_06655"/>
<evidence type="ECO:0000259" key="1">
    <source>
        <dbReference type="Pfam" id="PF06983"/>
    </source>
</evidence>
<dbReference type="EMBL" id="CP011102">
    <property type="protein sequence ID" value="AQY50746.1"/>
    <property type="molecule type" value="Genomic_DNA"/>
</dbReference>
<proteinExistence type="predicted"/>
<evidence type="ECO:0000313" key="3">
    <source>
        <dbReference type="Proteomes" id="UP000223060"/>
    </source>
</evidence>
<gene>
    <name evidence="2" type="ORF">UE46_06655</name>
</gene>
<name>A0A1S7FTH1_9LIST</name>
<dbReference type="AlphaFoldDB" id="A0A1S7FTH1"/>
<sequence length="144" mass="16151">MTAIFLHFTGNCRDALNYYTSIFEVEAKGVATYGDAPKNSDEPGQSNGNTDKIMYSEIDVRGTRVMLSDMPDGIPATVGDNVSIVIESDDLDDLKTLYAKFEQDSQIYMPLEPTFWSDGYAMIADKFGIQWHFSYGEFRTNEGL</sequence>
<feature type="domain" description="PhnB-like" evidence="1">
    <location>
        <begin position="4"/>
        <end position="132"/>
    </location>
</feature>
<dbReference type="PANTHER" id="PTHR33990:SF1">
    <property type="entry name" value="PROTEIN YJDN"/>
    <property type="match status" value="1"/>
</dbReference>
<dbReference type="RefSeq" id="WP_036062451.1">
    <property type="nucleotide sequence ID" value="NZ_CP011102.1"/>
</dbReference>